<dbReference type="GO" id="GO:0009986">
    <property type="term" value="C:cell surface"/>
    <property type="evidence" value="ECO:0007669"/>
    <property type="project" value="UniProtKB-SubCell"/>
</dbReference>
<dbReference type="RefSeq" id="WP_001794055.1">
    <property type="nucleotide sequence ID" value="NZ_CM000952.1"/>
</dbReference>
<dbReference type="HOGENOM" id="CLU_136811_1_0_9"/>
<keyword evidence="3" id="KW-1133">Transmembrane helix</keyword>
<comment type="subcellular location">
    <subcellularLocation>
        <location evidence="1">Cell surface</location>
    </subcellularLocation>
</comment>
<dbReference type="Pfam" id="PF07963">
    <property type="entry name" value="N_methyl"/>
    <property type="match status" value="1"/>
</dbReference>
<keyword evidence="3" id="KW-0472">Membrane</keyword>
<name>A0A0E1X501_STAAU</name>
<reference evidence="4" key="1">
    <citation type="submission" date="2010-05" db="EMBL/GenBank/DDBJ databases">
        <authorList>
            <person name="Muzny D."/>
            <person name="Qin X."/>
            <person name="Buhay C."/>
            <person name="Dugan-Rocha S."/>
            <person name="Ding Y."/>
            <person name="Chen G."/>
            <person name="Hawes A."/>
            <person name="Holder M."/>
            <person name="Jhangiani S."/>
            <person name="Johnson A."/>
            <person name="Khan Z."/>
            <person name="Li Z."/>
            <person name="Liu W."/>
            <person name="Liu X."/>
            <person name="Perez L."/>
            <person name="Shen H."/>
            <person name="Wang Q."/>
            <person name="Watt J."/>
            <person name="Xi L."/>
            <person name="Xin Y."/>
            <person name="Zhou J."/>
            <person name="Deng J."/>
            <person name="Jiang H."/>
            <person name="Liu Y."/>
            <person name="Qu J."/>
            <person name="Song X.-Z."/>
            <person name="Zhang L."/>
            <person name="Villasana D."/>
            <person name="Johnson A."/>
            <person name="Liu J."/>
            <person name="Liyanage D."/>
            <person name="Lorensuhewa L."/>
            <person name="Robinson T."/>
            <person name="Song A."/>
            <person name="Song B.-B."/>
            <person name="Dinh H."/>
            <person name="Thornton R."/>
            <person name="Coyle M."/>
            <person name="Francisco L."/>
            <person name="Jackson L."/>
            <person name="Javaid M."/>
            <person name="Korchina V."/>
            <person name="Kovar C."/>
            <person name="Mata R."/>
            <person name="Mathew T."/>
            <person name="Ngo R."/>
            <person name="Nguyen L."/>
            <person name="Nguyen N."/>
            <person name="Okwuonu G."/>
            <person name="Ongeri F."/>
            <person name="Pham C."/>
            <person name="Simmons D."/>
            <person name="Wilczek-Boney K."/>
            <person name="Hale W."/>
            <person name="Jakkamsetti A."/>
            <person name="Pham P."/>
            <person name="Ruth R."/>
            <person name="San Lucas F."/>
            <person name="Warren J."/>
            <person name="Zhang J."/>
            <person name="Zhao Z."/>
            <person name="Zhou C."/>
            <person name="Zhu D."/>
            <person name="Lee S."/>
            <person name="Bess C."/>
            <person name="Blankenburg K."/>
            <person name="Forbes L."/>
            <person name="Fu Q."/>
            <person name="Gubbala S."/>
            <person name="Hirani K."/>
            <person name="Jayaseelan J.C."/>
            <person name="Lara F."/>
            <person name="Munidasa M."/>
            <person name="Palculict T."/>
            <person name="Patil S."/>
            <person name="Pu L.-L."/>
            <person name="Saada N."/>
            <person name="Tang L."/>
            <person name="Weissenberger G."/>
            <person name="Zhu Y."/>
            <person name="Hemphill L."/>
            <person name="Shang Y."/>
            <person name="Youmans B."/>
            <person name="Ayvaz T."/>
            <person name="Ross M."/>
            <person name="Santibanez J."/>
            <person name="Aqrawi P."/>
            <person name="Gross S."/>
            <person name="Joshi V."/>
            <person name="Fowler G."/>
            <person name="Nazareth L."/>
            <person name="Reid J."/>
            <person name="Worley K."/>
            <person name="Petrosino J."/>
            <person name="Highlander S."/>
            <person name="Gibbs R."/>
        </authorList>
    </citation>
    <scope>NUCLEOTIDE SEQUENCE [LARGE SCALE GENOMIC DNA]</scope>
    <source>
        <strain evidence="4">MN8</strain>
    </source>
</reference>
<dbReference type="EMBL" id="ACJA02000004">
    <property type="protein sequence ID" value="EFH94519.1"/>
    <property type="molecule type" value="Genomic_DNA"/>
</dbReference>
<keyword evidence="3" id="KW-0812">Transmembrane</keyword>
<dbReference type="Proteomes" id="UP000003455">
    <property type="component" value="Chromosome"/>
</dbReference>
<dbReference type="InterPro" id="IPR012902">
    <property type="entry name" value="N_methyl_site"/>
</dbReference>
<dbReference type="AlphaFoldDB" id="A0A0E1X501"/>
<dbReference type="GO" id="GO:0030420">
    <property type="term" value="P:establishment of competence for transformation"/>
    <property type="evidence" value="ECO:0007669"/>
    <property type="project" value="UniProtKB-KW"/>
</dbReference>
<evidence type="ECO:0000313" key="4">
    <source>
        <dbReference type="EMBL" id="EFH94519.1"/>
    </source>
</evidence>
<accession>A0A0E1X501</accession>
<evidence type="ECO:0000256" key="1">
    <source>
        <dbReference type="ARBA" id="ARBA00004241"/>
    </source>
</evidence>
<protein>
    <submittedName>
        <fullName evidence="4">Prepilin-type cleavage/methylation N-terminal domain protein</fullName>
    </submittedName>
</protein>
<comment type="caution">
    <text evidence="4">The sequence shown here is derived from an EMBL/GenBank/DDBJ whole genome shotgun (WGS) entry which is preliminary data.</text>
</comment>
<evidence type="ECO:0000256" key="3">
    <source>
        <dbReference type="SAM" id="Phobius"/>
    </source>
</evidence>
<evidence type="ECO:0000256" key="2">
    <source>
        <dbReference type="ARBA" id="ARBA00023287"/>
    </source>
</evidence>
<dbReference type="NCBIfam" id="TIGR02532">
    <property type="entry name" value="IV_pilin_GFxxxE"/>
    <property type="match status" value="1"/>
</dbReference>
<dbReference type="Pfam" id="PF15980">
    <property type="entry name" value="ComGF"/>
    <property type="match status" value="1"/>
</dbReference>
<organism evidence="4">
    <name type="scientific">Staphylococcus aureus subsp. aureus MN8</name>
    <dbReference type="NCBI Taxonomy" id="548470"/>
    <lineage>
        <taxon>Bacteria</taxon>
        <taxon>Bacillati</taxon>
        <taxon>Bacillota</taxon>
        <taxon>Bacilli</taxon>
        <taxon>Bacillales</taxon>
        <taxon>Staphylococcaceae</taxon>
        <taxon>Staphylococcus</taxon>
    </lineage>
</organism>
<feature type="transmembrane region" description="Helical" evidence="3">
    <location>
        <begin position="31"/>
        <end position="51"/>
    </location>
</feature>
<proteinExistence type="predicted"/>
<sequence length="165" mass="19225">MILSKVTNKFVLFQKIPLLIKRHVYSINVKAFSLIEMLVAMMVISITLLIVPDLIRLNKTFLIESRELTTVDFEFFSRDILEDFKGVDRNDIEIRQQRIILHKGEEMIEYKLINNKIIKVVNDRGNITMINNVTAFTANIYYKSIIKITITVKVGTNLQTKTIYV</sequence>
<gene>
    <name evidence="4" type="ORF">HMPREF0769_12140</name>
</gene>
<dbReference type="InterPro" id="IPR016977">
    <property type="entry name" value="ComGF"/>
</dbReference>
<keyword evidence="2" id="KW-0178">Competence</keyword>